<dbReference type="EMBL" id="JANBUP010002458">
    <property type="protein sequence ID" value="KAJ2800248.1"/>
    <property type="molecule type" value="Genomic_DNA"/>
</dbReference>
<gene>
    <name evidence="1" type="ORF">H4S07_005224</name>
</gene>
<organism evidence="1 2">
    <name type="scientific">Coemansia furcata</name>
    <dbReference type="NCBI Taxonomy" id="417177"/>
    <lineage>
        <taxon>Eukaryota</taxon>
        <taxon>Fungi</taxon>
        <taxon>Fungi incertae sedis</taxon>
        <taxon>Zoopagomycota</taxon>
        <taxon>Kickxellomycotina</taxon>
        <taxon>Kickxellomycetes</taxon>
        <taxon>Kickxellales</taxon>
        <taxon>Kickxellaceae</taxon>
        <taxon>Coemansia</taxon>
    </lineage>
</organism>
<evidence type="ECO:0000313" key="2">
    <source>
        <dbReference type="Proteomes" id="UP001140096"/>
    </source>
</evidence>
<comment type="caution">
    <text evidence="1">The sequence shown here is derived from an EMBL/GenBank/DDBJ whole genome shotgun (WGS) entry which is preliminary data.</text>
</comment>
<dbReference type="Proteomes" id="UP001140096">
    <property type="component" value="Unassembled WGS sequence"/>
</dbReference>
<evidence type="ECO:0000313" key="1">
    <source>
        <dbReference type="EMBL" id="KAJ2800248.1"/>
    </source>
</evidence>
<keyword evidence="2" id="KW-1185">Reference proteome</keyword>
<protein>
    <submittedName>
        <fullName evidence="1">Uncharacterized protein</fullName>
    </submittedName>
</protein>
<reference evidence="1" key="1">
    <citation type="submission" date="2022-07" db="EMBL/GenBank/DDBJ databases">
        <title>Phylogenomic reconstructions and comparative analyses of Kickxellomycotina fungi.</title>
        <authorList>
            <person name="Reynolds N.K."/>
            <person name="Stajich J.E."/>
            <person name="Barry K."/>
            <person name="Grigoriev I.V."/>
            <person name="Crous P."/>
            <person name="Smith M.E."/>
        </authorList>
    </citation>
    <scope>NUCLEOTIDE SEQUENCE</scope>
    <source>
        <strain evidence="1">CBS 102833</strain>
    </source>
</reference>
<name>A0ACC1L4I0_9FUNG</name>
<sequence>MKEPPVADTEMDEADTEMDEADTEMDEADTEMDEADADMDEADADMEDPPVADAEMEEPPAADADMVEAEALADGDADMEEVEVEIHVPVRDAATVEVEMLKLGRPHVQPRKQRPARAATGTLPLNTYGQGPGGALPNPTIPVAGSFNFGDNTAPVHTHGDSNLERLIRLYRNMSERERSKFFDEAMALGSVQDTESTTTPAANDTGAESNMDSIINPGAGPFRFVFGNTGVEGAISLYRNLSVEERLQFVEEA</sequence>
<accession>A0ACC1L4I0</accession>
<proteinExistence type="predicted"/>